<sequence length="168" mass="18890">MNSHWWGVSSCTVSFEVLQQEHFLGAKGLRTLFSIECQNGKSAISHSYFKDSEKEIILMPGSYFEVMGQLHPANDLHIIRLKEIQPPFALVKPPFKKESMSTPIKESIVNSKEKKADADNTNTNFAEASGTLNKPLNKRRPPPPPPSPSPPPPPEQKKVKFFVYFLPT</sequence>
<dbReference type="Proteomes" id="UP000663891">
    <property type="component" value="Unassembled WGS sequence"/>
</dbReference>
<reference evidence="3" key="1">
    <citation type="submission" date="2021-02" db="EMBL/GenBank/DDBJ databases">
        <authorList>
            <person name="Nowell W R."/>
        </authorList>
    </citation>
    <scope>NUCLEOTIDE SEQUENCE</scope>
</reference>
<proteinExistence type="predicted"/>
<evidence type="ECO:0000313" key="2">
    <source>
        <dbReference type="EMBL" id="CAF1116688.1"/>
    </source>
</evidence>
<feature type="region of interest" description="Disordered" evidence="1">
    <location>
        <begin position="98"/>
        <end position="158"/>
    </location>
</feature>
<feature type="compositionally biased region" description="Polar residues" evidence="1">
    <location>
        <begin position="119"/>
        <end position="134"/>
    </location>
</feature>
<comment type="caution">
    <text evidence="3">The sequence shown here is derived from an EMBL/GenBank/DDBJ whole genome shotgun (WGS) entry which is preliminary data.</text>
</comment>
<feature type="compositionally biased region" description="Pro residues" evidence="1">
    <location>
        <begin position="142"/>
        <end position="154"/>
    </location>
</feature>
<organism evidence="3 4">
    <name type="scientific">Adineta steineri</name>
    <dbReference type="NCBI Taxonomy" id="433720"/>
    <lineage>
        <taxon>Eukaryota</taxon>
        <taxon>Metazoa</taxon>
        <taxon>Spiralia</taxon>
        <taxon>Gnathifera</taxon>
        <taxon>Rotifera</taxon>
        <taxon>Eurotatoria</taxon>
        <taxon>Bdelloidea</taxon>
        <taxon>Adinetida</taxon>
        <taxon>Adinetidae</taxon>
        <taxon>Adineta</taxon>
    </lineage>
</organism>
<dbReference type="Gene3D" id="3.90.176.10">
    <property type="entry name" value="Toxin ADP-ribosyltransferase, Chain A, domain 1"/>
    <property type="match status" value="1"/>
</dbReference>
<evidence type="ECO:0008006" key="5">
    <source>
        <dbReference type="Google" id="ProtNLM"/>
    </source>
</evidence>
<accession>A0A818WG86</accession>
<dbReference type="EMBL" id="CAJOAY010000734">
    <property type="protein sequence ID" value="CAF3725186.1"/>
    <property type="molecule type" value="Genomic_DNA"/>
</dbReference>
<evidence type="ECO:0000313" key="3">
    <source>
        <dbReference type="EMBL" id="CAF3725186.1"/>
    </source>
</evidence>
<dbReference type="Proteomes" id="UP000663881">
    <property type="component" value="Unassembled WGS sequence"/>
</dbReference>
<dbReference type="OrthoDB" id="10060530at2759"/>
<dbReference type="EMBL" id="CAJNON010000221">
    <property type="protein sequence ID" value="CAF1116688.1"/>
    <property type="molecule type" value="Genomic_DNA"/>
</dbReference>
<evidence type="ECO:0000313" key="4">
    <source>
        <dbReference type="Proteomes" id="UP000663881"/>
    </source>
</evidence>
<dbReference type="AlphaFoldDB" id="A0A818WG86"/>
<protein>
    <recommendedName>
        <fullName evidence="5">Mono(ADP-ribosyl)transferase</fullName>
    </recommendedName>
</protein>
<name>A0A818WG86_9BILA</name>
<gene>
    <name evidence="3" type="ORF">OKA104_LOCUS14117</name>
    <name evidence="2" type="ORF">VCS650_LOCUS20957</name>
</gene>
<feature type="compositionally biased region" description="Polar residues" evidence="1">
    <location>
        <begin position="100"/>
        <end position="110"/>
    </location>
</feature>
<evidence type="ECO:0000256" key="1">
    <source>
        <dbReference type="SAM" id="MobiDB-lite"/>
    </source>
</evidence>